<comment type="pathway">
    <text evidence="11">Amino-acid degradation; L-tryptophan degradation via kynurenine pathway; L-kynurenine from L-tryptophan: step 2/2.</text>
</comment>
<evidence type="ECO:0000256" key="5">
    <source>
        <dbReference type="ARBA" id="ARBA00014889"/>
    </source>
</evidence>
<dbReference type="GO" id="GO:0019441">
    <property type="term" value="P:L-tryptophan catabolic process to kynurenine"/>
    <property type="evidence" value="ECO:0007669"/>
    <property type="project" value="InterPro"/>
</dbReference>
<comment type="catalytic activity">
    <reaction evidence="10">
        <text>N-formyl-L-kynurenine + H2O = L-kynurenine + formate + H(+)</text>
        <dbReference type="Rhea" id="RHEA:13009"/>
        <dbReference type="ChEBI" id="CHEBI:15377"/>
        <dbReference type="ChEBI" id="CHEBI:15378"/>
        <dbReference type="ChEBI" id="CHEBI:15740"/>
        <dbReference type="ChEBI" id="CHEBI:57959"/>
        <dbReference type="ChEBI" id="CHEBI:58629"/>
        <dbReference type="EC" id="3.5.1.9"/>
    </reaction>
</comment>
<evidence type="ECO:0000256" key="7">
    <source>
        <dbReference type="ARBA" id="ARBA00022801"/>
    </source>
</evidence>
<evidence type="ECO:0000256" key="6">
    <source>
        <dbReference type="ARBA" id="ARBA00022723"/>
    </source>
</evidence>
<dbReference type="SUPFAM" id="SSF102198">
    <property type="entry name" value="Putative cyclase"/>
    <property type="match status" value="1"/>
</dbReference>
<dbReference type="OrthoDB" id="7067800at2"/>
<evidence type="ECO:0000256" key="2">
    <source>
        <dbReference type="ARBA" id="ARBA00002204"/>
    </source>
</evidence>
<keyword evidence="9" id="KW-0823">Tryptophan catabolism</keyword>
<keyword evidence="8" id="KW-0862">Zinc</keyword>
<comment type="subunit">
    <text evidence="3">Homodimer.</text>
</comment>
<dbReference type="Gene3D" id="3.50.30.50">
    <property type="entry name" value="Putative cyclase"/>
    <property type="match status" value="1"/>
</dbReference>
<organism evidence="12 13">
    <name type="scientific">Solidesulfovibrio fructosivorans JJ]</name>
    <dbReference type="NCBI Taxonomy" id="596151"/>
    <lineage>
        <taxon>Bacteria</taxon>
        <taxon>Pseudomonadati</taxon>
        <taxon>Thermodesulfobacteriota</taxon>
        <taxon>Desulfovibrionia</taxon>
        <taxon>Desulfovibrionales</taxon>
        <taxon>Desulfovibrionaceae</taxon>
        <taxon>Solidesulfovibrio</taxon>
    </lineage>
</organism>
<dbReference type="EC" id="3.5.1.9" evidence="4"/>
<evidence type="ECO:0000256" key="4">
    <source>
        <dbReference type="ARBA" id="ARBA00012930"/>
    </source>
</evidence>
<gene>
    <name evidence="12" type="ORF">DesfrDRAFT_0965</name>
</gene>
<dbReference type="FunFam" id="3.50.30.50:FF:000001">
    <property type="entry name" value="Kynurenine formamidase"/>
    <property type="match status" value="1"/>
</dbReference>
<evidence type="ECO:0000256" key="10">
    <source>
        <dbReference type="ARBA" id="ARBA00048496"/>
    </source>
</evidence>
<keyword evidence="7" id="KW-0378">Hydrolase</keyword>
<dbReference type="STRING" id="596151.DesfrDRAFT_0965"/>
<comment type="function">
    <text evidence="2">Catalyzes the hydrolysis of N-formyl-L-kynurenine to L-kynurenine, the second step in the kynurenine pathway of tryptophan degradation.</text>
</comment>
<evidence type="ECO:0000256" key="9">
    <source>
        <dbReference type="ARBA" id="ARBA00023079"/>
    </source>
</evidence>
<dbReference type="GO" id="GO:0046872">
    <property type="term" value="F:metal ion binding"/>
    <property type="evidence" value="ECO:0007669"/>
    <property type="project" value="UniProtKB-KW"/>
</dbReference>
<protein>
    <recommendedName>
        <fullName evidence="5">Kynurenine formamidase</fullName>
        <ecNumber evidence="4">3.5.1.9</ecNumber>
    </recommendedName>
</protein>
<keyword evidence="13" id="KW-1185">Reference proteome</keyword>
<dbReference type="eggNOG" id="COG1878">
    <property type="taxonomic scope" value="Bacteria"/>
</dbReference>
<dbReference type="InterPro" id="IPR007325">
    <property type="entry name" value="KFase/CYL"/>
</dbReference>
<comment type="caution">
    <text evidence="12">The sequence shown here is derived from an EMBL/GenBank/DDBJ whole genome shotgun (WGS) entry which is preliminary data.</text>
</comment>
<evidence type="ECO:0000313" key="12">
    <source>
        <dbReference type="EMBL" id="EFL52476.1"/>
    </source>
</evidence>
<evidence type="ECO:0000256" key="3">
    <source>
        <dbReference type="ARBA" id="ARBA00011738"/>
    </source>
</evidence>
<dbReference type="AlphaFoldDB" id="E1JTL6"/>
<evidence type="ECO:0000256" key="8">
    <source>
        <dbReference type="ARBA" id="ARBA00022833"/>
    </source>
</evidence>
<comment type="cofactor">
    <cofactor evidence="1">
        <name>Zn(2+)</name>
        <dbReference type="ChEBI" id="CHEBI:29105"/>
    </cofactor>
</comment>
<evidence type="ECO:0000313" key="13">
    <source>
        <dbReference type="Proteomes" id="UP000006250"/>
    </source>
</evidence>
<dbReference type="EMBL" id="AECZ01000004">
    <property type="protein sequence ID" value="EFL52476.1"/>
    <property type="molecule type" value="Genomic_DNA"/>
</dbReference>
<sequence>MPKAVWIDVSVPLRTGLPAWPGDPPTRVRRVLDLERGDPCTVSALDLCAHAGTHLDAPSHYLAGGNTLDDLPFDVVMGPARVIAITDPRAVTPEALRRHRIRPGQRILFKTANSERCWASPDFVEDFVDLSPEAAAYLAARRVRLVGVDYLSVSDHRADAAAIHRPLLEAGIWILEGLDLSRVSPGPVELVCLPLRLAGAEGAPARALVRPTSRRS</sequence>
<accession>E1JTL6</accession>
<dbReference type="Pfam" id="PF04199">
    <property type="entry name" value="Cyclase"/>
    <property type="match status" value="1"/>
</dbReference>
<reference evidence="12 13" key="1">
    <citation type="submission" date="2010-08" db="EMBL/GenBank/DDBJ databases">
        <title>The draft genome of Desulfovibrio fructosovorans JJ.</title>
        <authorList>
            <consortium name="US DOE Joint Genome Institute (JGI-PGF)"/>
            <person name="Lucas S."/>
            <person name="Copeland A."/>
            <person name="Lapidus A."/>
            <person name="Cheng J.-F."/>
            <person name="Bruce D."/>
            <person name="Goodwin L."/>
            <person name="Pitluck S."/>
            <person name="Land M.L."/>
            <person name="Hauser L."/>
            <person name="Chang Y.-J."/>
            <person name="Jeffries C."/>
            <person name="Wall J.D."/>
            <person name="Stahl D.A."/>
            <person name="Arkin A.P."/>
            <person name="Dehal P."/>
            <person name="Stolyar S.M."/>
            <person name="Hazen T.C."/>
            <person name="Woyke T.J."/>
        </authorList>
    </citation>
    <scope>NUCLEOTIDE SEQUENCE [LARGE SCALE GENOMIC DNA]</scope>
    <source>
        <strain evidence="12 13">JJ</strain>
    </source>
</reference>
<dbReference type="InterPro" id="IPR037175">
    <property type="entry name" value="KFase_sf"/>
</dbReference>
<name>E1JTL6_SOLFR</name>
<dbReference type="GO" id="GO:0004061">
    <property type="term" value="F:arylformamidase activity"/>
    <property type="evidence" value="ECO:0007669"/>
    <property type="project" value="UniProtKB-EC"/>
</dbReference>
<evidence type="ECO:0000256" key="1">
    <source>
        <dbReference type="ARBA" id="ARBA00001947"/>
    </source>
</evidence>
<keyword evidence="6" id="KW-0479">Metal-binding</keyword>
<dbReference type="PANTHER" id="PTHR31118:SF32">
    <property type="entry name" value="KYNURENINE FORMAMIDASE"/>
    <property type="match status" value="1"/>
</dbReference>
<evidence type="ECO:0000256" key="11">
    <source>
        <dbReference type="ARBA" id="ARBA00060547"/>
    </source>
</evidence>
<dbReference type="PANTHER" id="PTHR31118">
    <property type="entry name" value="CYCLASE-LIKE PROTEIN 2"/>
    <property type="match status" value="1"/>
</dbReference>
<dbReference type="Proteomes" id="UP000006250">
    <property type="component" value="Unassembled WGS sequence"/>
</dbReference>
<proteinExistence type="predicted"/>